<gene>
    <name evidence="2" type="ORF">MBUL_04464</name>
</gene>
<evidence type="ECO:0000313" key="2">
    <source>
        <dbReference type="EMBL" id="CAA2108971.1"/>
    </source>
</evidence>
<dbReference type="SUPFAM" id="SSF47598">
    <property type="entry name" value="Ribbon-helix-helix"/>
    <property type="match status" value="1"/>
</dbReference>
<reference evidence="2" key="1">
    <citation type="submission" date="2019-12" db="EMBL/GenBank/DDBJ databases">
        <authorList>
            <person name="Cremers G."/>
        </authorList>
    </citation>
    <scope>NUCLEOTIDE SEQUENCE</scope>
    <source>
        <strain evidence="2">Mbul1</strain>
        <plasmid evidence="2">2</plasmid>
    </source>
</reference>
<proteinExistence type="predicted"/>
<keyword evidence="2" id="KW-0614">Plasmid</keyword>
<evidence type="ECO:0008006" key="3">
    <source>
        <dbReference type="Google" id="ProtNLM"/>
    </source>
</evidence>
<dbReference type="EMBL" id="LR743505">
    <property type="protein sequence ID" value="CAA2108971.1"/>
    <property type="molecule type" value="Genomic_DNA"/>
</dbReference>
<feature type="region of interest" description="Disordered" evidence="1">
    <location>
        <begin position="1"/>
        <end position="43"/>
    </location>
</feature>
<protein>
    <recommendedName>
        <fullName evidence="3">Chromosome partitioning protein ParB</fullName>
    </recommendedName>
</protein>
<name>A0A679JJ03_9HYPH</name>
<dbReference type="AlphaFoldDB" id="A0A679JJ03"/>
<geneLocation type="plasmid" evidence="2">
    <name>2</name>
</geneLocation>
<dbReference type="GO" id="GO:0006355">
    <property type="term" value="P:regulation of DNA-templated transcription"/>
    <property type="evidence" value="ECO:0007669"/>
    <property type="project" value="InterPro"/>
</dbReference>
<evidence type="ECO:0000256" key="1">
    <source>
        <dbReference type="SAM" id="MobiDB-lite"/>
    </source>
</evidence>
<sequence>MSKRPSIVGGLTLSDAGLAPSSQPAPAETAPAPKSPSRRARPEVVHTSVYLPREVHRRLREIAFTRDVKVHDVIMEGIDAALQKHGHPSVEAIKAGRKVGE</sequence>
<dbReference type="InterPro" id="IPR010985">
    <property type="entry name" value="Ribbon_hlx_hlx"/>
</dbReference>
<accession>A0A679JJ03</accession>
<organism evidence="2">
    <name type="scientific">Methylobacterium bullatum</name>
    <dbReference type="NCBI Taxonomy" id="570505"/>
    <lineage>
        <taxon>Bacteria</taxon>
        <taxon>Pseudomonadati</taxon>
        <taxon>Pseudomonadota</taxon>
        <taxon>Alphaproteobacteria</taxon>
        <taxon>Hyphomicrobiales</taxon>
        <taxon>Methylobacteriaceae</taxon>
        <taxon>Methylobacterium</taxon>
    </lineage>
</organism>
<dbReference type="InterPro" id="IPR013321">
    <property type="entry name" value="Arc_rbn_hlx_hlx"/>
</dbReference>
<dbReference type="Gene3D" id="1.10.1220.10">
    <property type="entry name" value="Met repressor-like"/>
    <property type="match status" value="1"/>
</dbReference>